<dbReference type="CDD" id="cd01347">
    <property type="entry name" value="ligand_gated_channel"/>
    <property type="match status" value="1"/>
</dbReference>
<dbReference type="GO" id="GO:0030246">
    <property type="term" value="F:carbohydrate binding"/>
    <property type="evidence" value="ECO:0007669"/>
    <property type="project" value="InterPro"/>
</dbReference>
<dbReference type="SUPFAM" id="SSF49452">
    <property type="entry name" value="Starch-binding domain-like"/>
    <property type="match status" value="1"/>
</dbReference>
<keyword evidence="5 9" id="KW-0798">TonB box</keyword>
<dbReference type="Pfam" id="PF13620">
    <property type="entry name" value="CarboxypepD_reg"/>
    <property type="match status" value="1"/>
</dbReference>
<accession>A0AA37QG14</accession>
<protein>
    <recommendedName>
        <fullName evidence="15">TonB-dependent receptor</fullName>
    </recommendedName>
</protein>
<dbReference type="Gene3D" id="2.60.40.1120">
    <property type="entry name" value="Carboxypeptidase-like, regulatory domain"/>
    <property type="match status" value="1"/>
</dbReference>
<dbReference type="InterPro" id="IPR013784">
    <property type="entry name" value="Carb-bd-like_fold"/>
</dbReference>
<feature type="signal peptide" evidence="10">
    <location>
        <begin position="1"/>
        <end position="32"/>
    </location>
</feature>
<evidence type="ECO:0000256" key="2">
    <source>
        <dbReference type="ARBA" id="ARBA00022448"/>
    </source>
</evidence>
<sequence>MPIAVPALAVSTRALGRAALLALLAAPAAAHAQRTGTLRGTVTAATEKSPLAGARVAIVTPERVAITGPAGRYALRNLPAGHYEVLITALGRAPQRREIDVAAGDTATLDVALADGSLLLSSVVTTATRTPLEASRVATTVNVLTPEHVRTSPARESQDLLREIPGVELPRTSSLVGGTAQIVSIRGVDEGRTAVLFDGIPVNDAWGEWIEWGRVPKGMLDRVEVVSGGTSSLYGNGAMGGVISFFSRPLAPGAVTATVEGGSRDARHVYAAAGVPIWGALTANVSADYQDGGGYRLVGAGTTRATIAGRDTMVSTVAPGLVDVASGVVQRNAYLRLNYAPSARWSAFATGHLFGDTRGTGTPLSRQTRELQHVDLGVDYGTAATGRLSVRAWDGRQDEHQRSATVRASSATCATASTIARQCEDSSVVADIPSHDWGASALWTRAVPGLESITIGGDYRHYSGNYDEVDFNTSCPGASCGRITRTILSGGEQALSGAFVQAIAAPVAPLRVELSARVDRWDNTNGRSADATAGVTSYPDSSAVAFSPRVGARWQLLRGLAVHGAYYQAFRAPNLAELYRKQITPTQVTLPNPYLKAERALGREVGLEWQPAAWVDVKGTWYVADYRDFNVPTTLSTTGGVTTRQRRNVTRTRSQGAEAYVALRPIEALFLSAGVSYDDARQQSNIADPAHKPHVNRVPSPRQTLRATYTSPLLGAYTAIWRHEGHTTTLQGAWLDPFTVVDLHGRREVIPGVSAFAALENVGDTRYQVNLTGAGTSALMSYGMPRTLRVGLTLDRQ</sequence>
<evidence type="ECO:0000256" key="10">
    <source>
        <dbReference type="SAM" id="SignalP"/>
    </source>
</evidence>
<evidence type="ECO:0000256" key="3">
    <source>
        <dbReference type="ARBA" id="ARBA00022452"/>
    </source>
</evidence>
<evidence type="ECO:0000256" key="6">
    <source>
        <dbReference type="ARBA" id="ARBA00023136"/>
    </source>
</evidence>
<name>A0AA37QG14_9BACT</name>
<dbReference type="InterPro" id="IPR012910">
    <property type="entry name" value="Plug_dom"/>
</dbReference>
<dbReference type="RefSeq" id="WP_284350201.1">
    <property type="nucleotide sequence ID" value="NZ_BRXS01000003.1"/>
</dbReference>
<comment type="similarity">
    <text evidence="8 9">Belongs to the TonB-dependent receptor family.</text>
</comment>
<dbReference type="Proteomes" id="UP001161325">
    <property type="component" value="Unassembled WGS sequence"/>
</dbReference>
<keyword evidence="7 8" id="KW-0998">Cell outer membrane</keyword>
<dbReference type="EMBL" id="BRXS01000003">
    <property type="protein sequence ID" value="GLC25740.1"/>
    <property type="molecule type" value="Genomic_DNA"/>
</dbReference>
<keyword evidence="2 8" id="KW-0813">Transport</keyword>
<dbReference type="InterPro" id="IPR037066">
    <property type="entry name" value="Plug_dom_sf"/>
</dbReference>
<evidence type="ECO:0000256" key="1">
    <source>
        <dbReference type="ARBA" id="ARBA00004571"/>
    </source>
</evidence>
<dbReference type="GO" id="GO:0015344">
    <property type="term" value="F:siderophore uptake transmembrane transporter activity"/>
    <property type="evidence" value="ECO:0007669"/>
    <property type="project" value="TreeGrafter"/>
</dbReference>
<evidence type="ECO:0000256" key="5">
    <source>
        <dbReference type="ARBA" id="ARBA00023077"/>
    </source>
</evidence>
<dbReference type="GO" id="GO:0044718">
    <property type="term" value="P:siderophore transmembrane transport"/>
    <property type="evidence" value="ECO:0007669"/>
    <property type="project" value="TreeGrafter"/>
</dbReference>
<organism evidence="13 14">
    <name type="scientific">Roseisolibacter agri</name>
    <dbReference type="NCBI Taxonomy" id="2014610"/>
    <lineage>
        <taxon>Bacteria</taxon>
        <taxon>Pseudomonadati</taxon>
        <taxon>Gemmatimonadota</taxon>
        <taxon>Gemmatimonadia</taxon>
        <taxon>Gemmatimonadales</taxon>
        <taxon>Gemmatimonadaceae</taxon>
        <taxon>Roseisolibacter</taxon>
    </lineage>
</organism>
<reference evidence="13" key="1">
    <citation type="submission" date="2022-08" db="EMBL/GenBank/DDBJ databases">
        <title>Draft genome sequencing of Roseisolibacter agri AW1220.</title>
        <authorList>
            <person name="Tobiishi Y."/>
            <person name="Tonouchi A."/>
        </authorList>
    </citation>
    <scope>NUCLEOTIDE SEQUENCE</scope>
    <source>
        <strain evidence="13">AW1220</strain>
    </source>
</reference>
<evidence type="ECO:0000313" key="13">
    <source>
        <dbReference type="EMBL" id="GLC25740.1"/>
    </source>
</evidence>
<proteinExistence type="inferred from homology"/>
<keyword evidence="3 8" id="KW-1134">Transmembrane beta strand</keyword>
<evidence type="ECO:0000259" key="12">
    <source>
        <dbReference type="Pfam" id="PF07715"/>
    </source>
</evidence>
<dbReference type="PANTHER" id="PTHR30069:SF39">
    <property type="entry name" value="BLL6183 PROTEIN"/>
    <property type="match status" value="1"/>
</dbReference>
<dbReference type="Pfam" id="PF07715">
    <property type="entry name" value="Plug"/>
    <property type="match status" value="1"/>
</dbReference>
<keyword evidence="6 8" id="KW-0472">Membrane</keyword>
<dbReference type="PROSITE" id="PS52016">
    <property type="entry name" value="TONB_DEPENDENT_REC_3"/>
    <property type="match status" value="1"/>
</dbReference>
<comment type="caution">
    <text evidence="13">The sequence shown here is derived from an EMBL/GenBank/DDBJ whole genome shotgun (WGS) entry which is preliminary data.</text>
</comment>
<dbReference type="InterPro" id="IPR000531">
    <property type="entry name" value="Beta-barrel_TonB"/>
</dbReference>
<evidence type="ECO:0000256" key="4">
    <source>
        <dbReference type="ARBA" id="ARBA00022692"/>
    </source>
</evidence>
<keyword evidence="14" id="KW-1185">Reference proteome</keyword>
<evidence type="ECO:0000256" key="9">
    <source>
        <dbReference type="RuleBase" id="RU003357"/>
    </source>
</evidence>
<evidence type="ECO:0000256" key="8">
    <source>
        <dbReference type="PROSITE-ProRule" id="PRU01360"/>
    </source>
</evidence>
<dbReference type="AlphaFoldDB" id="A0AA37QG14"/>
<evidence type="ECO:0000259" key="11">
    <source>
        <dbReference type="Pfam" id="PF00593"/>
    </source>
</evidence>
<dbReference type="InterPro" id="IPR039426">
    <property type="entry name" value="TonB-dep_rcpt-like"/>
</dbReference>
<keyword evidence="4 8" id="KW-0812">Transmembrane</keyword>
<evidence type="ECO:0000313" key="14">
    <source>
        <dbReference type="Proteomes" id="UP001161325"/>
    </source>
</evidence>
<dbReference type="GO" id="GO:0009279">
    <property type="term" value="C:cell outer membrane"/>
    <property type="evidence" value="ECO:0007669"/>
    <property type="project" value="UniProtKB-SubCell"/>
</dbReference>
<feature type="chain" id="PRO_5041451207" description="TonB-dependent receptor" evidence="10">
    <location>
        <begin position="33"/>
        <end position="797"/>
    </location>
</feature>
<dbReference type="PANTHER" id="PTHR30069">
    <property type="entry name" value="TONB-DEPENDENT OUTER MEMBRANE RECEPTOR"/>
    <property type="match status" value="1"/>
</dbReference>
<evidence type="ECO:0000256" key="7">
    <source>
        <dbReference type="ARBA" id="ARBA00023237"/>
    </source>
</evidence>
<feature type="domain" description="TonB-dependent receptor-like beta-barrel" evidence="11">
    <location>
        <begin position="337"/>
        <end position="761"/>
    </location>
</feature>
<gene>
    <name evidence="13" type="ORF">rosag_22530</name>
</gene>
<evidence type="ECO:0008006" key="15">
    <source>
        <dbReference type="Google" id="ProtNLM"/>
    </source>
</evidence>
<dbReference type="Gene3D" id="2.170.130.10">
    <property type="entry name" value="TonB-dependent receptor, plug domain"/>
    <property type="match status" value="1"/>
</dbReference>
<feature type="domain" description="TonB-dependent receptor plug" evidence="12">
    <location>
        <begin position="135"/>
        <end position="242"/>
    </location>
</feature>
<dbReference type="Gene3D" id="2.40.170.20">
    <property type="entry name" value="TonB-dependent receptor, beta-barrel domain"/>
    <property type="match status" value="1"/>
</dbReference>
<dbReference type="InterPro" id="IPR036942">
    <property type="entry name" value="Beta-barrel_TonB_sf"/>
</dbReference>
<keyword evidence="10" id="KW-0732">Signal</keyword>
<comment type="subcellular location">
    <subcellularLocation>
        <location evidence="1 8">Cell outer membrane</location>
        <topology evidence="1 8">Multi-pass membrane protein</topology>
    </subcellularLocation>
</comment>
<dbReference type="SUPFAM" id="SSF56935">
    <property type="entry name" value="Porins"/>
    <property type="match status" value="1"/>
</dbReference>
<dbReference type="Pfam" id="PF00593">
    <property type="entry name" value="TonB_dep_Rec_b-barrel"/>
    <property type="match status" value="1"/>
</dbReference>